<evidence type="ECO:0000256" key="5">
    <source>
        <dbReference type="SAM" id="MobiDB-lite"/>
    </source>
</evidence>
<evidence type="ECO:0000256" key="3">
    <source>
        <dbReference type="ARBA" id="ARBA00023125"/>
    </source>
</evidence>
<keyword evidence="4" id="KW-0539">Nucleus</keyword>
<dbReference type="Gene3D" id="1.10.10.10">
    <property type="entry name" value="Winged helix-like DNA-binding domain superfamily/Winged helix DNA-binding domain"/>
    <property type="match status" value="1"/>
</dbReference>
<comment type="caution">
    <text evidence="7">The sequence shown here is derived from an EMBL/GenBank/DDBJ whole genome shotgun (WGS) entry which is preliminary data.</text>
</comment>
<dbReference type="SUPFAM" id="SSF46785">
    <property type="entry name" value="Winged helix' DNA-binding domain"/>
    <property type="match status" value="1"/>
</dbReference>
<dbReference type="Pfam" id="PF03162">
    <property type="entry name" value="Y_phosphatase2"/>
    <property type="match status" value="1"/>
</dbReference>
<protein>
    <recommendedName>
        <fullName evidence="6">Replication protein A C-terminal domain-containing protein</fullName>
    </recommendedName>
</protein>
<dbReference type="InterPro" id="IPR040260">
    <property type="entry name" value="RFA2-like"/>
</dbReference>
<feature type="compositionally biased region" description="Gly residues" evidence="5">
    <location>
        <begin position="161"/>
        <end position="171"/>
    </location>
</feature>
<evidence type="ECO:0000256" key="4">
    <source>
        <dbReference type="ARBA" id="ARBA00023242"/>
    </source>
</evidence>
<dbReference type="PANTHER" id="PTHR13989:SF16">
    <property type="entry name" value="REPLICATION PROTEIN A2"/>
    <property type="match status" value="1"/>
</dbReference>
<reference evidence="7 8" key="1">
    <citation type="journal article" date="2013" name="PLoS Genet.">
        <title>Genomic mechanisms accounting for the adaptation to parasitism in nematode-trapping fungi.</title>
        <authorList>
            <person name="Meerupati T."/>
            <person name="Andersson K.M."/>
            <person name="Friman E."/>
            <person name="Kumar D."/>
            <person name="Tunlid A."/>
            <person name="Ahren D."/>
        </authorList>
    </citation>
    <scope>NUCLEOTIDE SEQUENCE [LARGE SCALE GENOMIC DNA]</scope>
    <source>
        <strain evidence="7 8">CBS 200.50</strain>
    </source>
</reference>
<dbReference type="GO" id="GO:0000724">
    <property type="term" value="P:double-strand break repair via homologous recombination"/>
    <property type="evidence" value="ECO:0007669"/>
    <property type="project" value="TreeGrafter"/>
</dbReference>
<dbReference type="InterPro" id="IPR029021">
    <property type="entry name" value="Prot-tyrosine_phosphatase-like"/>
</dbReference>
<dbReference type="Gene3D" id="2.40.50.140">
    <property type="entry name" value="Nucleic acid-binding proteins"/>
    <property type="match status" value="1"/>
</dbReference>
<comment type="similarity">
    <text evidence="2">Belongs to the replication factor A protein 2 family.</text>
</comment>
<organism evidence="7 8">
    <name type="scientific">Dactylellina haptotyla (strain CBS 200.50)</name>
    <name type="common">Nematode-trapping fungus</name>
    <name type="synonym">Monacrosporium haptotylum</name>
    <dbReference type="NCBI Taxonomy" id="1284197"/>
    <lineage>
        <taxon>Eukaryota</taxon>
        <taxon>Fungi</taxon>
        <taxon>Dikarya</taxon>
        <taxon>Ascomycota</taxon>
        <taxon>Pezizomycotina</taxon>
        <taxon>Orbiliomycetes</taxon>
        <taxon>Orbiliales</taxon>
        <taxon>Orbiliaceae</taxon>
        <taxon>Dactylellina</taxon>
    </lineage>
</organism>
<dbReference type="eggNOG" id="KOG3108">
    <property type="taxonomic scope" value="Eukaryota"/>
</dbReference>
<dbReference type="InterPro" id="IPR004861">
    <property type="entry name" value="Siw14-like"/>
</dbReference>
<feature type="region of interest" description="Disordered" evidence="5">
    <location>
        <begin position="247"/>
        <end position="271"/>
    </location>
</feature>
<dbReference type="PANTHER" id="PTHR13989">
    <property type="entry name" value="REPLICATION PROTEIN A-RELATED"/>
    <property type="match status" value="1"/>
</dbReference>
<dbReference type="GO" id="GO:0035861">
    <property type="term" value="C:site of double-strand break"/>
    <property type="evidence" value="ECO:0007669"/>
    <property type="project" value="TreeGrafter"/>
</dbReference>
<feature type="domain" description="Replication protein A C-terminal" evidence="6">
    <location>
        <begin position="320"/>
        <end position="431"/>
    </location>
</feature>
<dbReference type="CDD" id="cd04478">
    <property type="entry name" value="RPA2_DBD_D"/>
    <property type="match status" value="1"/>
</dbReference>
<dbReference type="GO" id="GO:0006289">
    <property type="term" value="P:nucleotide-excision repair"/>
    <property type="evidence" value="ECO:0007669"/>
    <property type="project" value="TreeGrafter"/>
</dbReference>
<dbReference type="GO" id="GO:0006260">
    <property type="term" value="P:DNA replication"/>
    <property type="evidence" value="ECO:0007669"/>
    <property type="project" value="TreeGrafter"/>
</dbReference>
<dbReference type="SUPFAM" id="SSF52799">
    <property type="entry name" value="(Phosphotyrosine protein) phosphatases II"/>
    <property type="match status" value="1"/>
</dbReference>
<accession>S8A4G2</accession>
<dbReference type="STRING" id="1284197.S8A4G2"/>
<dbReference type="eggNOG" id="KOG1572">
    <property type="taxonomic scope" value="Eukaryota"/>
</dbReference>
<dbReference type="OrthoDB" id="25571at2759"/>
<dbReference type="InterPro" id="IPR036390">
    <property type="entry name" value="WH_DNA-bd_sf"/>
</dbReference>
<sequence length="438" mass="47032">MASQQATSKLVPPLSFACVEEGLFRSAGPRALNLPFVTDLNLDTIIWMAEEDPIPEFLSFVEEKGIKLLRFGIAEITTAWEPDVERSSGGIKREDTGIMYHGQTQNRWSIASTLAEYKRLANNRSRVINEFHIETFNKSSVELPERYGGGYDGGYQTGTYGGGGYPTGSQGGSQASPGKSAARNTLRPVTIKQIIDAQSPHDDSTFIIDGSEVGNVTFIAQIRSVADLETNTTYKFEDGTGSIEVKQFKNNRGSGGGDMDDEEGGGTSTRDEGLELNAYARVTGNIKQFNNKKNIGTQHVTLVTDFNEIQCHFLEATAVHLYFTRGPPESMQAKHTGGGAAGIYQQGGMAGGDTDMGGAGNTAGAGASILPPGISPAARKIYAHLKNRKDSSEGMHISVIATNTGLPVAETYKAVDELLSNGVCFTTMDDEHIACMDF</sequence>
<dbReference type="AlphaFoldDB" id="S8A4G2"/>
<dbReference type="SUPFAM" id="SSF50249">
    <property type="entry name" value="Nucleic acid-binding proteins"/>
    <property type="match status" value="1"/>
</dbReference>
<name>S8A4G2_DACHA</name>
<dbReference type="InterPro" id="IPR012340">
    <property type="entry name" value="NA-bd_OB-fold"/>
</dbReference>
<evidence type="ECO:0000313" key="7">
    <source>
        <dbReference type="EMBL" id="EPS36011.1"/>
    </source>
</evidence>
<evidence type="ECO:0000256" key="1">
    <source>
        <dbReference type="ARBA" id="ARBA00004123"/>
    </source>
</evidence>
<evidence type="ECO:0000313" key="8">
    <source>
        <dbReference type="Proteomes" id="UP000015100"/>
    </source>
</evidence>
<dbReference type="Proteomes" id="UP000015100">
    <property type="component" value="Unassembled WGS sequence"/>
</dbReference>
<keyword evidence="8" id="KW-1185">Reference proteome</keyword>
<gene>
    <name evidence="7" type="ORF">H072_10501</name>
</gene>
<dbReference type="GO" id="GO:0000781">
    <property type="term" value="C:chromosome, telomeric region"/>
    <property type="evidence" value="ECO:0007669"/>
    <property type="project" value="TreeGrafter"/>
</dbReference>
<evidence type="ECO:0000259" key="6">
    <source>
        <dbReference type="Pfam" id="PF08784"/>
    </source>
</evidence>
<proteinExistence type="inferred from homology"/>
<reference evidence="8" key="2">
    <citation type="submission" date="2013-04" db="EMBL/GenBank/DDBJ databases">
        <title>Genomic mechanisms accounting for the adaptation to parasitism in nematode-trapping fungi.</title>
        <authorList>
            <person name="Ahren D.G."/>
        </authorList>
    </citation>
    <scope>NUCLEOTIDE SEQUENCE [LARGE SCALE GENOMIC DNA]</scope>
    <source>
        <strain evidence="8">CBS 200.50</strain>
    </source>
</reference>
<dbReference type="HOGENOM" id="CLU_051033_0_1_1"/>
<feature type="region of interest" description="Disordered" evidence="5">
    <location>
        <begin position="161"/>
        <end position="183"/>
    </location>
</feature>
<dbReference type="GO" id="GO:0003697">
    <property type="term" value="F:single-stranded DNA binding"/>
    <property type="evidence" value="ECO:0007669"/>
    <property type="project" value="TreeGrafter"/>
</dbReference>
<dbReference type="GO" id="GO:0005662">
    <property type="term" value="C:DNA replication factor A complex"/>
    <property type="evidence" value="ECO:0007669"/>
    <property type="project" value="TreeGrafter"/>
</dbReference>
<dbReference type="InterPro" id="IPR036388">
    <property type="entry name" value="WH-like_DNA-bd_sf"/>
</dbReference>
<dbReference type="InterPro" id="IPR014892">
    <property type="entry name" value="RPA_C"/>
</dbReference>
<dbReference type="EMBL" id="AQGS01000985">
    <property type="protein sequence ID" value="EPS36011.1"/>
    <property type="molecule type" value="Genomic_DNA"/>
</dbReference>
<dbReference type="Gene3D" id="3.90.190.10">
    <property type="entry name" value="Protein tyrosine phosphatase superfamily"/>
    <property type="match status" value="1"/>
</dbReference>
<keyword evidence="3" id="KW-0238">DNA-binding</keyword>
<evidence type="ECO:0000256" key="2">
    <source>
        <dbReference type="ARBA" id="ARBA00007815"/>
    </source>
</evidence>
<dbReference type="Pfam" id="PF08784">
    <property type="entry name" value="RPA_C"/>
    <property type="match status" value="1"/>
</dbReference>
<comment type="subcellular location">
    <subcellularLocation>
        <location evidence="1">Nucleus</location>
    </subcellularLocation>
</comment>